<evidence type="ECO:0000313" key="1">
    <source>
        <dbReference type="EMBL" id="SVA40611.1"/>
    </source>
</evidence>
<feature type="non-terminal residue" evidence="1">
    <location>
        <position position="261"/>
    </location>
</feature>
<accession>A0A381VKQ0</accession>
<dbReference type="InterPro" id="IPR029044">
    <property type="entry name" value="Nucleotide-diphossugar_trans"/>
</dbReference>
<dbReference type="AlphaFoldDB" id="A0A381VKQ0"/>
<dbReference type="SUPFAM" id="SSF53448">
    <property type="entry name" value="Nucleotide-diphospho-sugar transferases"/>
    <property type="match status" value="1"/>
</dbReference>
<organism evidence="1">
    <name type="scientific">marine metagenome</name>
    <dbReference type="NCBI Taxonomy" id="408172"/>
    <lineage>
        <taxon>unclassified sequences</taxon>
        <taxon>metagenomes</taxon>
        <taxon>ecological metagenomes</taxon>
    </lineage>
</organism>
<feature type="non-terminal residue" evidence="1">
    <location>
        <position position="1"/>
    </location>
</feature>
<reference evidence="1" key="1">
    <citation type="submission" date="2018-05" db="EMBL/GenBank/DDBJ databases">
        <authorList>
            <person name="Lanie J.A."/>
            <person name="Ng W.-L."/>
            <person name="Kazmierczak K.M."/>
            <person name="Andrzejewski T.M."/>
            <person name="Davidsen T.M."/>
            <person name="Wayne K.J."/>
            <person name="Tettelin H."/>
            <person name="Glass J.I."/>
            <person name="Rusch D."/>
            <person name="Podicherti R."/>
            <person name="Tsui H.-C.T."/>
            <person name="Winkler M.E."/>
        </authorList>
    </citation>
    <scope>NUCLEOTIDE SEQUENCE</scope>
</reference>
<sequence>MIGAKVAKNTIINRSQFSTNDVVILSESEIPSFKRFFMKPYLRWGKMVEFNKNDMQSFTLLRFHIPFLMGFHGKALVIDPDIFQVQEGIEGLINFDFERHSIYARKGLQKNSWASSAMLISCENFLHWSLENFINQLHLGEIDYDDLINLRLEKESIGELDKKWNEFDQINLNTILLHTTEKITQPWRAGLSLNSTIPPLFKYIPRAPIYKLFGKDLTKGREHPHQAVTDFFFKELALCLSENIISSQELDDAMQKKFMRP</sequence>
<proteinExistence type="predicted"/>
<name>A0A381VKQ0_9ZZZZ</name>
<protein>
    <submittedName>
        <fullName evidence="1">Uncharacterized protein</fullName>
    </submittedName>
</protein>
<dbReference type="EMBL" id="UINC01009040">
    <property type="protein sequence ID" value="SVA40611.1"/>
    <property type="molecule type" value="Genomic_DNA"/>
</dbReference>
<gene>
    <name evidence="1" type="ORF">METZ01_LOCUS93465</name>
</gene>